<dbReference type="HOGENOM" id="CLU_269777_0_0_2"/>
<dbReference type="RefSeq" id="WP_014788690.1">
    <property type="nucleotide sequence ID" value="NC_018015.1"/>
</dbReference>
<dbReference type="GO" id="GO:2001070">
    <property type="term" value="F:starch binding"/>
    <property type="evidence" value="ECO:0007669"/>
    <property type="project" value="InterPro"/>
</dbReference>
<evidence type="ECO:0000313" key="6">
    <source>
        <dbReference type="Proteomes" id="UP000006064"/>
    </source>
</evidence>
<dbReference type="Pfam" id="PF16760">
    <property type="entry name" value="CBM53"/>
    <property type="match status" value="1"/>
</dbReference>
<name>I3ZTM1_THECF</name>
<dbReference type="SUPFAM" id="SSF88713">
    <property type="entry name" value="Glycoside hydrolase/deacetylase"/>
    <property type="match status" value="1"/>
</dbReference>
<dbReference type="STRING" id="163003.CL1_0850"/>
<protein>
    <submittedName>
        <fullName evidence="5">Glycoside hydrolase family 57 protein</fullName>
    </submittedName>
</protein>
<keyword evidence="6" id="KW-1185">Reference proteome</keyword>
<keyword evidence="3" id="KW-1133">Transmembrane helix</keyword>
<dbReference type="Proteomes" id="UP000006064">
    <property type="component" value="Chromosome"/>
</dbReference>
<keyword evidence="5" id="KW-0378">Hydrolase</keyword>
<dbReference type="GO" id="GO:0005975">
    <property type="term" value="P:carbohydrate metabolic process"/>
    <property type="evidence" value="ECO:0007669"/>
    <property type="project" value="InterPro"/>
</dbReference>
<evidence type="ECO:0000313" key="5">
    <source>
        <dbReference type="EMBL" id="AFL95055.1"/>
    </source>
</evidence>
<dbReference type="AlphaFoldDB" id="I3ZTM1"/>
<keyword evidence="2" id="KW-0119">Carbohydrate metabolism</keyword>
<evidence type="ECO:0000256" key="2">
    <source>
        <dbReference type="ARBA" id="ARBA00023277"/>
    </source>
</evidence>
<accession>I3ZTM1</accession>
<dbReference type="EMBL" id="CP003651">
    <property type="protein sequence ID" value="AFL95055.1"/>
    <property type="molecule type" value="Genomic_DNA"/>
</dbReference>
<dbReference type="InterPro" id="IPR011330">
    <property type="entry name" value="Glyco_hydro/deAcase_b/a-brl"/>
</dbReference>
<dbReference type="SUPFAM" id="SSF49344">
    <property type="entry name" value="CBD9-like"/>
    <property type="match status" value="1"/>
</dbReference>
<gene>
    <name evidence="5" type="ORF">CL1_0850</name>
</gene>
<dbReference type="GO" id="GO:0016787">
    <property type="term" value="F:hydrolase activity"/>
    <property type="evidence" value="ECO:0007669"/>
    <property type="project" value="UniProtKB-KW"/>
</dbReference>
<keyword evidence="3" id="KW-0472">Membrane</keyword>
<keyword evidence="3" id="KW-0812">Transmembrane</keyword>
<evidence type="ECO:0000256" key="1">
    <source>
        <dbReference type="ARBA" id="ARBA00006821"/>
    </source>
</evidence>
<comment type="similarity">
    <text evidence="1">Belongs to the glycosyl hydrolase 57 family.</text>
</comment>
<dbReference type="Gene3D" id="3.20.110.20">
    <property type="match status" value="1"/>
</dbReference>
<sequence>MKRPLIIALVLLAIISPALQNPAVAYPSADGSPFDWVYDNVKALDGHDDLWYRYDDGDDLAGNLVAFYYSENPDTITLRIDVTELEIGEEANANWYVLMDFADGGQNWLPDNLVDSNGNGIWSGMAWDLAVAVYDSSNYNVYFPDWSVHNDVVKAVSLNADYDFIEIELYKDRIPNFPSGGQVHFQVVSSKDFSSPYHVTDSMPDDLNYYFTSDDKVGTAKVAFVHHGNQHIGYTDVFCGGVGTGFDEILRTHDAYKVPVNLHLSGVLLESLLWNDPDCGDFNFREEINKGISEGWISILTSAYGQHIMPFFPADLNVRSLGKENELIWRLFAYDPRVAWVPERVWETGLSDSDPVNGVKSDPWEYFAAIDPADGRPYVEAVILDGNTHGSNAGNPYKVYRLPNGQLRVFFIDDWLKDSIYNPDERTNIKRHFLDFALSSDQEQILVYADDWEKAAGVAGWPTDPENYLYFVRYVAAHPWIQAVKLDDVLSWSSWQGGRFWGDGGDYWPIAGTYTEIGGTAGYGGTGDVNGDGSAERNAWYKDWAINYYPYNCPKSAGGLWWDAYQELKALENAGVSNNLVEMAWTTLLANIYETGWHDGLTGPISGWEKEITAHARHALVYAYAAWWLNDSSKPLSAYWKNVDGDNDDEVVIQNDRLYAVIDPVGGRIGWLFDSSGNVVIGNSMALWSGTEGDYNDGNHVWALSDAYDGGTYENDYYQLEILEDGSDGRVVVVARHPSGFYKVINLEEGWPYLEITYRNVGGRTYVKTGFSPGISDMLLSGKANVGRTWLYSGAVAGYYNSVTDTLGAYVIPAPASFNRGEDWRTLAVVDEISFDSDARFYLFAGPWNASLFGKLLSSPLSGSFWTAPAVPSAGESVTVYYNATGGPLEGASSIALHWGHDGWLDASDVQMTYENGLWKAILQTDPGWGSIELAFTDGSHWDDNGGRSYRVYLAPDAPAGISDVLTGDEVGWSSDLPAPNTGEIINGEYAWHDASADVHATENYPLPASNYDLESVRVRADGEYLYISIKLANLTGVGLFGSPVIEVLLNTGTGANTTVPLSGGLSYSPGWDYALVLDLSRPNLPSDRLLGSPAVLLYDSSFGEVSGDYYAVVSTVNDVVQVAVPRALLGDASSIGINVLVLIGDGKGGTVDPGSPKVVDLMSPLDTDGELADGSIDYSQPLDVTAVPFFGSALGLVVLLGFLWLFRRG</sequence>
<feature type="domain" description="Carbohydrate binding module family 25" evidence="4">
    <location>
        <begin position="875"/>
        <end position="956"/>
    </location>
</feature>
<dbReference type="InterPro" id="IPR004300">
    <property type="entry name" value="Glyco_hydro_57_N"/>
</dbReference>
<reference evidence="5 6" key="1">
    <citation type="journal article" date="2012" name="J. Bacteriol.">
        <title>Complete Genome Sequence of the Hyperthermophilic Archaeon Thermococcus sp. Strain CL1, Isolated from a Paralvinella sp. Polychaete Worm Collected from a Hydrothermal Vent.</title>
        <authorList>
            <person name="Jung J.H."/>
            <person name="Holden J.F."/>
            <person name="Seo D.H."/>
            <person name="Park K.H."/>
            <person name="Shin H."/>
            <person name="Ryu S."/>
            <person name="Lee J.H."/>
            <person name="Park C.S."/>
        </authorList>
    </citation>
    <scope>NUCLEOTIDE SEQUENCE [LARGE SCALE GENOMIC DNA]</scope>
    <source>
        <strain evidence="6">DSM 27260 / KACC 17922 / CL1</strain>
    </source>
</reference>
<dbReference type="SMART" id="SM01066">
    <property type="entry name" value="CBM_25"/>
    <property type="match status" value="1"/>
</dbReference>
<evidence type="ECO:0000256" key="3">
    <source>
        <dbReference type="SAM" id="Phobius"/>
    </source>
</evidence>
<dbReference type="GeneID" id="13038549"/>
<dbReference type="InterPro" id="IPR005085">
    <property type="entry name" value="CBM25"/>
</dbReference>
<dbReference type="Gene3D" id="2.60.40.1190">
    <property type="match status" value="1"/>
</dbReference>
<feature type="transmembrane region" description="Helical" evidence="3">
    <location>
        <begin position="1187"/>
        <end position="1207"/>
    </location>
</feature>
<organism evidence="5 6">
    <name type="scientific">Thermococcus cleftensis (strain DSM 27260 / KACC 17922 / CL1)</name>
    <dbReference type="NCBI Taxonomy" id="163003"/>
    <lineage>
        <taxon>Archaea</taxon>
        <taxon>Methanobacteriati</taxon>
        <taxon>Methanobacteriota</taxon>
        <taxon>Thermococci</taxon>
        <taxon>Thermococcales</taxon>
        <taxon>Thermococcaceae</taxon>
        <taxon>Thermococcus</taxon>
    </lineage>
</organism>
<proteinExistence type="inferred from homology"/>
<evidence type="ECO:0000259" key="4">
    <source>
        <dbReference type="SMART" id="SM01066"/>
    </source>
</evidence>
<dbReference type="Pfam" id="PF03065">
    <property type="entry name" value="Glyco_hydro_57"/>
    <property type="match status" value="1"/>
</dbReference>
<dbReference type="KEGG" id="thm:CL1_0850"/>